<dbReference type="EMBL" id="JACTVJ010000004">
    <property type="protein sequence ID" value="MBC9711805.1"/>
    <property type="molecule type" value="Genomic_DNA"/>
</dbReference>
<accession>A0ABR7SAL5</accession>
<dbReference type="RefSeq" id="WP_187812323.1">
    <property type="nucleotide sequence ID" value="NZ_JACTVJ010000004.1"/>
</dbReference>
<sequence>MSAPAHTSSPQQARGAQARLPWWGVALPVIAFVALFLVVLHPAEAQAATGDPAVGDFLGRLKETLMFRIP</sequence>
<reference evidence="2 3" key="1">
    <citation type="submission" date="2020-08" db="EMBL/GenBank/DDBJ databases">
        <title>Genemic of Streptomyces polyaspartic.</title>
        <authorList>
            <person name="Liu W."/>
        </authorList>
    </citation>
    <scope>NUCLEOTIDE SEQUENCE [LARGE SCALE GENOMIC DNA]</scope>
    <source>
        <strain evidence="2 3">TRM66268-LWL</strain>
    </source>
</reference>
<organism evidence="2 3">
    <name type="scientific">Streptomyces polyasparticus</name>
    <dbReference type="NCBI Taxonomy" id="2767826"/>
    <lineage>
        <taxon>Bacteria</taxon>
        <taxon>Bacillati</taxon>
        <taxon>Actinomycetota</taxon>
        <taxon>Actinomycetes</taxon>
        <taxon>Kitasatosporales</taxon>
        <taxon>Streptomycetaceae</taxon>
        <taxon>Streptomyces</taxon>
    </lineage>
</organism>
<name>A0ABR7SAL5_9ACTN</name>
<proteinExistence type="predicted"/>
<evidence type="ECO:0000313" key="3">
    <source>
        <dbReference type="Proteomes" id="UP000642284"/>
    </source>
</evidence>
<gene>
    <name evidence="2" type="ORF">H9Y04_04380</name>
</gene>
<keyword evidence="1" id="KW-0812">Transmembrane</keyword>
<evidence type="ECO:0000256" key="1">
    <source>
        <dbReference type="SAM" id="Phobius"/>
    </source>
</evidence>
<keyword evidence="1" id="KW-1133">Transmembrane helix</keyword>
<feature type="transmembrane region" description="Helical" evidence="1">
    <location>
        <begin position="20"/>
        <end position="40"/>
    </location>
</feature>
<dbReference type="Proteomes" id="UP000642284">
    <property type="component" value="Unassembled WGS sequence"/>
</dbReference>
<comment type="caution">
    <text evidence="2">The sequence shown here is derived from an EMBL/GenBank/DDBJ whole genome shotgun (WGS) entry which is preliminary data.</text>
</comment>
<protein>
    <submittedName>
        <fullName evidence="2">Uncharacterized protein</fullName>
    </submittedName>
</protein>
<keyword evidence="1" id="KW-0472">Membrane</keyword>
<evidence type="ECO:0000313" key="2">
    <source>
        <dbReference type="EMBL" id="MBC9711805.1"/>
    </source>
</evidence>
<keyword evidence="3" id="KW-1185">Reference proteome</keyword>